<name>A0A433Q137_9FUNG</name>
<evidence type="ECO:0000256" key="1">
    <source>
        <dbReference type="SAM" id="MobiDB-lite"/>
    </source>
</evidence>
<proteinExistence type="predicted"/>
<evidence type="ECO:0000313" key="3">
    <source>
        <dbReference type="Proteomes" id="UP000274822"/>
    </source>
</evidence>
<protein>
    <submittedName>
        <fullName evidence="2">Uncharacterized protein</fullName>
    </submittedName>
</protein>
<reference evidence="2 3" key="1">
    <citation type="journal article" date="2018" name="New Phytol.">
        <title>Phylogenomics of Endogonaceae and evolution of mycorrhizas within Mucoromycota.</title>
        <authorList>
            <person name="Chang Y."/>
            <person name="Desiro A."/>
            <person name="Na H."/>
            <person name="Sandor L."/>
            <person name="Lipzen A."/>
            <person name="Clum A."/>
            <person name="Barry K."/>
            <person name="Grigoriev I.V."/>
            <person name="Martin F.M."/>
            <person name="Stajich J.E."/>
            <person name="Smith M.E."/>
            <person name="Bonito G."/>
            <person name="Spatafora J.W."/>
        </authorList>
    </citation>
    <scope>NUCLEOTIDE SEQUENCE [LARGE SCALE GENOMIC DNA]</scope>
    <source>
        <strain evidence="2 3">AD002</strain>
    </source>
</reference>
<feature type="region of interest" description="Disordered" evidence="1">
    <location>
        <begin position="202"/>
        <end position="223"/>
    </location>
</feature>
<accession>A0A433Q137</accession>
<gene>
    <name evidence="2" type="ORF">BC938DRAFT_475004</name>
</gene>
<comment type="caution">
    <text evidence="2">The sequence shown here is derived from an EMBL/GenBank/DDBJ whole genome shotgun (WGS) entry which is preliminary data.</text>
</comment>
<dbReference type="EMBL" id="RBNJ01019502">
    <property type="protein sequence ID" value="RUS23525.1"/>
    <property type="molecule type" value="Genomic_DNA"/>
</dbReference>
<dbReference type="Proteomes" id="UP000274822">
    <property type="component" value="Unassembled WGS sequence"/>
</dbReference>
<keyword evidence="3" id="KW-1185">Reference proteome</keyword>
<dbReference type="AlphaFoldDB" id="A0A433Q137"/>
<sequence>MGDQESSSRDYDRDLSYYPTPFLLLLPPPASSCLPLRDMDVFLSTLPPYVHCHLANHPPTDVFNVLRDLICFAVIYSNSITSVRDAIQNFDKTSPELLNTAPVVAEQKTSARPDAVLAHNKNTNTKTKTVTKENLKPKRDIPNIYPSWWGDQDQDDPELWRVPKKMVDEMTQTIDGLIVSHEPTVPVSRAQNMAMGERTPGYRTLTNRLSPLPPRTSHPSRNYRRGTVSVSFLILSPIQTAFPRILIPHRPRALSTSAHHQLTSSNPRPTNTTTATRRRSEVSVMGEVMVMRGEEVDVGSEAQREKESRRERGR</sequence>
<feature type="compositionally biased region" description="Low complexity" evidence="1">
    <location>
        <begin position="282"/>
        <end position="291"/>
    </location>
</feature>
<organism evidence="2 3">
    <name type="scientific">Jimgerdemannia flammicorona</name>
    <dbReference type="NCBI Taxonomy" id="994334"/>
    <lineage>
        <taxon>Eukaryota</taxon>
        <taxon>Fungi</taxon>
        <taxon>Fungi incertae sedis</taxon>
        <taxon>Mucoromycota</taxon>
        <taxon>Mucoromycotina</taxon>
        <taxon>Endogonomycetes</taxon>
        <taxon>Endogonales</taxon>
        <taxon>Endogonaceae</taxon>
        <taxon>Jimgerdemannia</taxon>
    </lineage>
</organism>
<feature type="non-terminal residue" evidence="2">
    <location>
        <position position="314"/>
    </location>
</feature>
<evidence type="ECO:0000313" key="2">
    <source>
        <dbReference type="EMBL" id="RUS23525.1"/>
    </source>
</evidence>
<feature type="compositionally biased region" description="Basic and acidic residues" evidence="1">
    <location>
        <begin position="302"/>
        <end position="314"/>
    </location>
</feature>
<feature type="region of interest" description="Disordered" evidence="1">
    <location>
        <begin position="254"/>
        <end position="314"/>
    </location>
</feature>
<feature type="compositionally biased region" description="Low complexity" evidence="1">
    <location>
        <begin position="263"/>
        <end position="275"/>
    </location>
</feature>